<dbReference type="RefSeq" id="WP_186943573.1">
    <property type="nucleotide sequence ID" value="NZ_JACOGA010000020.1"/>
</dbReference>
<organism evidence="2 3">
    <name type="scientific">Undibacterium flavidum</name>
    <dbReference type="NCBI Taxonomy" id="2762297"/>
    <lineage>
        <taxon>Bacteria</taxon>
        <taxon>Pseudomonadati</taxon>
        <taxon>Pseudomonadota</taxon>
        <taxon>Betaproteobacteria</taxon>
        <taxon>Burkholderiales</taxon>
        <taxon>Oxalobacteraceae</taxon>
        <taxon>Undibacterium</taxon>
    </lineage>
</organism>
<evidence type="ECO:0000313" key="3">
    <source>
        <dbReference type="Proteomes" id="UP000624279"/>
    </source>
</evidence>
<evidence type="ECO:0000256" key="1">
    <source>
        <dbReference type="SAM" id="SignalP"/>
    </source>
</evidence>
<sequence>MKTLNKRVFLLSLILCAAALTGCASTFSSKINTVNQLPATFADKSYTFVEHPEQGKEPEYQHASEDLKLRLKELGFNETDAGQATKAALKLSLQLISVPGNTHVSSPFGSLNYIVTPSGMVIPIGGFDPYRIYPGFIRAPYRFYPRSVFYPRYFGPLYSPFGFGRRYDPFYGTNLDVRQYFDHGVEITITEAATGKLLYSVTAKTTQNEVEIDAYLGLLIESALRDFPNKSGETRVDIQVEK</sequence>
<dbReference type="Proteomes" id="UP000624279">
    <property type="component" value="Unassembled WGS sequence"/>
</dbReference>
<proteinExistence type="predicted"/>
<name>A0ABR6YGH3_9BURK</name>
<comment type="caution">
    <text evidence="2">The sequence shown here is derived from an EMBL/GenBank/DDBJ whole genome shotgun (WGS) entry which is preliminary data.</text>
</comment>
<gene>
    <name evidence="2" type="ORF">H8K55_18630</name>
</gene>
<dbReference type="EMBL" id="JACOGA010000020">
    <property type="protein sequence ID" value="MBC3875613.1"/>
    <property type="molecule type" value="Genomic_DNA"/>
</dbReference>
<evidence type="ECO:0008006" key="4">
    <source>
        <dbReference type="Google" id="ProtNLM"/>
    </source>
</evidence>
<reference evidence="2 3" key="1">
    <citation type="submission" date="2020-08" db="EMBL/GenBank/DDBJ databases">
        <title>Novel species isolated from subtropical streams in China.</title>
        <authorList>
            <person name="Lu H."/>
        </authorList>
    </citation>
    <scope>NUCLEOTIDE SEQUENCE [LARGE SCALE GENOMIC DNA]</scope>
    <source>
        <strain evidence="2 3">LX15W</strain>
    </source>
</reference>
<feature type="chain" id="PRO_5046934781" description="DUF4136 domain-containing protein" evidence="1">
    <location>
        <begin position="25"/>
        <end position="242"/>
    </location>
</feature>
<accession>A0ABR6YGH3</accession>
<feature type="signal peptide" evidence="1">
    <location>
        <begin position="1"/>
        <end position="24"/>
    </location>
</feature>
<protein>
    <recommendedName>
        <fullName evidence="4">DUF4136 domain-containing protein</fullName>
    </recommendedName>
</protein>
<keyword evidence="3" id="KW-1185">Reference proteome</keyword>
<dbReference type="PROSITE" id="PS51257">
    <property type="entry name" value="PROKAR_LIPOPROTEIN"/>
    <property type="match status" value="1"/>
</dbReference>
<evidence type="ECO:0000313" key="2">
    <source>
        <dbReference type="EMBL" id="MBC3875613.1"/>
    </source>
</evidence>
<keyword evidence="1" id="KW-0732">Signal</keyword>